<keyword evidence="2" id="KW-1185">Reference proteome</keyword>
<organism evidence="1 2">
    <name type="scientific">Leptospira semungkisensis</name>
    <dbReference type="NCBI Taxonomy" id="2484985"/>
    <lineage>
        <taxon>Bacteria</taxon>
        <taxon>Pseudomonadati</taxon>
        <taxon>Spirochaetota</taxon>
        <taxon>Spirochaetia</taxon>
        <taxon>Leptospirales</taxon>
        <taxon>Leptospiraceae</taxon>
        <taxon>Leptospira</taxon>
    </lineage>
</organism>
<sequence length="228" mass="26326">MQDNRWTFTSRGNRKRDEVLWLRDPLRSFDRSFSPELSSEYYLTIAEAPEKFSGFSPEEIFQFLNSRKKKQILIAEGFSARILWPFVLENPEKVSSVFLIFPNPLPVSGYGLPLLEKADWFLRNIIQIPRFFFDPFGLEKVWNGLEKEDLYSEKAQVPCGIILPRTVGPLESQASALQNLSVSTSVYRWENLQSNFSEPSSQILSKMLESFLKSGVQKPAKNGTRTRF</sequence>
<dbReference type="Proteomes" id="UP000297453">
    <property type="component" value="Unassembled WGS sequence"/>
</dbReference>
<dbReference type="EMBL" id="RQEP01000019">
    <property type="protein sequence ID" value="TGJ99161.1"/>
    <property type="molecule type" value="Genomic_DNA"/>
</dbReference>
<dbReference type="AlphaFoldDB" id="A0A4R9FKK2"/>
<evidence type="ECO:0008006" key="3">
    <source>
        <dbReference type="Google" id="ProtNLM"/>
    </source>
</evidence>
<dbReference type="RefSeq" id="WP_135589253.1">
    <property type="nucleotide sequence ID" value="NZ_RQEP01000019.1"/>
</dbReference>
<proteinExistence type="predicted"/>
<name>A0A4R9FKK2_9LEPT</name>
<reference evidence="1" key="1">
    <citation type="journal article" date="2019" name="PLoS Negl. Trop. Dis.">
        <title>Revisiting the worldwide diversity of Leptospira species in the environment.</title>
        <authorList>
            <person name="Vincent A.T."/>
            <person name="Schiettekatte O."/>
            <person name="Bourhy P."/>
            <person name="Veyrier F.J."/>
            <person name="Picardeau M."/>
        </authorList>
    </citation>
    <scope>NUCLEOTIDE SEQUENCE [LARGE SCALE GENOMIC DNA]</scope>
    <source>
        <strain evidence="1">SSS9</strain>
    </source>
</reference>
<accession>A0A4R9FKK2</accession>
<protein>
    <recommendedName>
        <fullName evidence="3">Alpha/beta hydrolase</fullName>
    </recommendedName>
</protein>
<evidence type="ECO:0000313" key="2">
    <source>
        <dbReference type="Proteomes" id="UP000297453"/>
    </source>
</evidence>
<comment type="caution">
    <text evidence="1">The sequence shown here is derived from an EMBL/GenBank/DDBJ whole genome shotgun (WGS) entry which is preliminary data.</text>
</comment>
<gene>
    <name evidence="1" type="ORF">EHO59_14885</name>
</gene>
<dbReference type="OrthoDB" id="330029at2"/>
<evidence type="ECO:0000313" key="1">
    <source>
        <dbReference type="EMBL" id="TGJ99161.1"/>
    </source>
</evidence>